<dbReference type="Gene3D" id="2.60.120.200">
    <property type="match status" value="1"/>
</dbReference>
<comment type="caution">
    <text evidence="1">The sequence shown here is derived from an EMBL/GenBank/DDBJ whole genome shotgun (WGS) entry which is preliminary data.</text>
</comment>
<dbReference type="Proteomes" id="UP000799092">
    <property type="component" value="Unassembled WGS sequence"/>
</dbReference>
<evidence type="ECO:0000313" key="2">
    <source>
        <dbReference type="Proteomes" id="UP000799092"/>
    </source>
</evidence>
<dbReference type="InterPro" id="IPR013320">
    <property type="entry name" value="ConA-like_dom_sf"/>
</dbReference>
<dbReference type="SUPFAM" id="SSF49899">
    <property type="entry name" value="Concanavalin A-like lectins/glucanases"/>
    <property type="match status" value="1"/>
</dbReference>
<protein>
    <submittedName>
        <fullName evidence="1">DUF1349 domain-containing protein</fullName>
    </submittedName>
</protein>
<dbReference type="EMBL" id="WJNG01000005">
    <property type="protein sequence ID" value="MRH42324.1"/>
    <property type="molecule type" value="Genomic_DNA"/>
</dbReference>
<dbReference type="InterPro" id="IPR009784">
    <property type="entry name" value="DUF1349"/>
</dbReference>
<evidence type="ECO:0000313" key="1">
    <source>
        <dbReference type="EMBL" id="MRH42324.1"/>
    </source>
</evidence>
<organism evidence="1 2">
    <name type="scientific">Aquibacillus halophilus</name>
    <dbReference type="NCBI Taxonomy" id="930132"/>
    <lineage>
        <taxon>Bacteria</taxon>
        <taxon>Bacillati</taxon>
        <taxon>Bacillota</taxon>
        <taxon>Bacilli</taxon>
        <taxon>Bacillales</taxon>
        <taxon>Bacillaceae</taxon>
        <taxon>Aquibacillus</taxon>
    </lineage>
</organism>
<dbReference type="PIRSF" id="PIRSF022704">
    <property type="entry name" value="UCP022704"/>
    <property type="match status" value="1"/>
</dbReference>
<keyword evidence="2" id="KW-1185">Reference proteome</keyword>
<reference evidence="1" key="1">
    <citation type="submission" date="2019-11" db="EMBL/GenBank/DDBJ databases">
        <authorList>
            <person name="Li J."/>
        </authorList>
    </citation>
    <scope>NUCLEOTIDE SEQUENCE</scope>
    <source>
        <strain evidence="1">B6B</strain>
    </source>
</reference>
<sequence>MREDIILFEDFSKAEYDQKLEWFEQPKEWRIDSTKSELVIESEKETDFWQNTHYGFQADNGHFLHCKLTGDFTITTKVTANPINRYDQSGLMVRFSKDSWIKSSVEHIPDGNDKLGAVVTNYGYSDWSTQEIENKDNTHFFRITKVDHDFYVDYSRDGLNWKQIRIAHLFEDQTNSIDAGIYACSPQGKGYQANFDFIKIQSIKDKDSSVYL</sequence>
<dbReference type="RefSeq" id="WP_338079276.1">
    <property type="nucleotide sequence ID" value="NZ_WJNG01000005.1"/>
</dbReference>
<dbReference type="Pfam" id="PF07081">
    <property type="entry name" value="DUF1349"/>
    <property type="match status" value="1"/>
</dbReference>
<dbReference type="PANTHER" id="PTHR35332">
    <property type="entry name" value="REGULATION OF ENOLASE PROTEIN 1"/>
    <property type="match status" value="1"/>
</dbReference>
<accession>A0A6A8D9Q0</accession>
<proteinExistence type="predicted"/>
<dbReference type="AlphaFoldDB" id="A0A6A8D9Q0"/>
<dbReference type="PANTHER" id="PTHR35332:SF2">
    <property type="entry name" value="REGULATION OF ENOLASE PROTEIN 1"/>
    <property type="match status" value="1"/>
</dbReference>
<dbReference type="InterPro" id="IPR015987">
    <property type="entry name" value="UCP022704"/>
</dbReference>
<name>A0A6A8D9Q0_9BACI</name>
<gene>
    <name evidence="1" type="ORF">GH741_06470</name>
</gene>